<evidence type="ECO:0000313" key="3">
    <source>
        <dbReference type="EMBL" id="CEK68169.1"/>
    </source>
</evidence>
<feature type="signal peptide" evidence="2">
    <location>
        <begin position="1"/>
        <end position="20"/>
    </location>
</feature>
<feature type="transmembrane region" description="Helical" evidence="1">
    <location>
        <begin position="212"/>
        <end position="234"/>
    </location>
</feature>
<feature type="chain" id="PRO_5002110787" evidence="2">
    <location>
        <begin position="21"/>
        <end position="284"/>
    </location>
</feature>
<name>A0A0B6ZHR5_9EUPU</name>
<dbReference type="EMBL" id="HACG01021304">
    <property type="protein sequence ID" value="CEK68169.1"/>
    <property type="molecule type" value="Transcribed_RNA"/>
</dbReference>
<reference evidence="3" key="1">
    <citation type="submission" date="2014-12" db="EMBL/GenBank/DDBJ databases">
        <title>Insight into the proteome of Arion vulgaris.</title>
        <authorList>
            <person name="Aradska J."/>
            <person name="Bulat T."/>
            <person name="Smidak R."/>
            <person name="Sarate P."/>
            <person name="Gangsoo J."/>
            <person name="Sialana F."/>
            <person name="Bilban M."/>
            <person name="Lubec G."/>
        </authorList>
    </citation>
    <scope>NUCLEOTIDE SEQUENCE</scope>
    <source>
        <tissue evidence="3">Skin</tissue>
    </source>
</reference>
<sequence>NAVMIVTVLLVTFLLNIVNNQVTIQSSDTSTYMFYNCHCQEFNCSGNDLETTTMGTNSGSVGKQKFENCICDNYTNCSSIQNETTSFNSNTNLNFANFSKCFIINDNSSCQQNNSNLLDSNSTIFKVEITATNQISSGNTTVTLLCSQPQLEVCPGFEMGNSTGNDFISQSSTELTTTLYTSTSTTTTSTSRTNSPTTTAAANEFETNLQSLIIITVIVGVCILLAIAVCIFIINKQRKMSINYEKQKKALKIVTTNNNINHDIEDNYQITKRTNENTQPKTLY</sequence>
<proteinExistence type="predicted"/>
<keyword evidence="1" id="KW-0472">Membrane</keyword>
<keyword evidence="1" id="KW-1133">Transmembrane helix</keyword>
<accession>A0A0B6ZHR5</accession>
<evidence type="ECO:0000256" key="2">
    <source>
        <dbReference type="SAM" id="SignalP"/>
    </source>
</evidence>
<organism evidence="3">
    <name type="scientific">Arion vulgaris</name>
    <dbReference type="NCBI Taxonomy" id="1028688"/>
    <lineage>
        <taxon>Eukaryota</taxon>
        <taxon>Metazoa</taxon>
        <taxon>Spiralia</taxon>
        <taxon>Lophotrochozoa</taxon>
        <taxon>Mollusca</taxon>
        <taxon>Gastropoda</taxon>
        <taxon>Heterobranchia</taxon>
        <taxon>Euthyneura</taxon>
        <taxon>Panpulmonata</taxon>
        <taxon>Eupulmonata</taxon>
        <taxon>Stylommatophora</taxon>
        <taxon>Helicina</taxon>
        <taxon>Arionoidea</taxon>
        <taxon>Arionidae</taxon>
        <taxon>Arion</taxon>
    </lineage>
</organism>
<protein>
    <submittedName>
        <fullName evidence="3">Uncharacterized protein</fullName>
    </submittedName>
</protein>
<evidence type="ECO:0000256" key="1">
    <source>
        <dbReference type="SAM" id="Phobius"/>
    </source>
</evidence>
<gene>
    <name evidence="3" type="primary">ORF65370</name>
</gene>
<keyword evidence="1" id="KW-0812">Transmembrane</keyword>
<keyword evidence="2" id="KW-0732">Signal</keyword>
<dbReference type="AlphaFoldDB" id="A0A0B6ZHR5"/>
<feature type="non-terminal residue" evidence="3">
    <location>
        <position position="1"/>
    </location>
</feature>